<proteinExistence type="inferred from homology"/>
<evidence type="ECO:0000256" key="2">
    <source>
        <dbReference type="ARBA" id="ARBA00022747"/>
    </source>
</evidence>
<name>A0A5D0NMA6_9ACTN</name>
<organism evidence="5 6">
    <name type="scientific">Actinomadura chibensis</name>
    <dbReference type="NCBI Taxonomy" id="392828"/>
    <lineage>
        <taxon>Bacteria</taxon>
        <taxon>Bacillati</taxon>
        <taxon>Actinomycetota</taxon>
        <taxon>Actinomycetes</taxon>
        <taxon>Streptosporangiales</taxon>
        <taxon>Thermomonosporaceae</taxon>
        <taxon>Actinomadura</taxon>
    </lineage>
</organism>
<dbReference type="AlphaFoldDB" id="A0A5D0NMA6"/>
<dbReference type="RefSeq" id="WP_067897934.1">
    <property type="nucleotide sequence ID" value="NZ_VSFG01000003.1"/>
</dbReference>
<dbReference type="InterPro" id="IPR044946">
    <property type="entry name" value="Restrct_endonuc_typeI_TRD_sf"/>
</dbReference>
<dbReference type="Pfam" id="PF01420">
    <property type="entry name" value="Methylase_S"/>
    <property type="match status" value="1"/>
</dbReference>
<dbReference type="InterPro" id="IPR052021">
    <property type="entry name" value="Type-I_RS_S_subunit"/>
</dbReference>
<keyword evidence="6" id="KW-1185">Reference proteome</keyword>
<dbReference type="GO" id="GO:0003677">
    <property type="term" value="F:DNA binding"/>
    <property type="evidence" value="ECO:0007669"/>
    <property type="project" value="UniProtKB-KW"/>
</dbReference>
<evidence type="ECO:0000313" key="6">
    <source>
        <dbReference type="Proteomes" id="UP000323380"/>
    </source>
</evidence>
<evidence type="ECO:0000256" key="1">
    <source>
        <dbReference type="ARBA" id="ARBA00010923"/>
    </source>
</evidence>
<dbReference type="GO" id="GO:0009307">
    <property type="term" value="P:DNA restriction-modification system"/>
    <property type="evidence" value="ECO:0007669"/>
    <property type="project" value="UniProtKB-KW"/>
</dbReference>
<evidence type="ECO:0000256" key="3">
    <source>
        <dbReference type="ARBA" id="ARBA00023125"/>
    </source>
</evidence>
<accession>A0A5D0NMA6</accession>
<dbReference type="PANTHER" id="PTHR30408:SF13">
    <property type="entry name" value="TYPE I RESTRICTION ENZYME HINDI SPECIFICITY SUBUNIT"/>
    <property type="match status" value="1"/>
</dbReference>
<keyword evidence="3" id="KW-0238">DNA-binding</keyword>
<dbReference type="InterPro" id="IPR000055">
    <property type="entry name" value="Restrct_endonuc_typeI_TRD"/>
</dbReference>
<reference evidence="5 6" key="1">
    <citation type="submission" date="2019-08" db="EMBL/GenBank/DDBJ databases">
        <title>Actinomadura sp. nov. CYP1-5 isolated from mountain soil.</title>
        <authorList>
            <person name="Songsumanus A."/>
            <person name="Kuncharoen N."/>
            <person name="Kudo T."/>
            <person name="Yuki M."/>
            <person name="Igarashi Y."/>
            <person name="Tanasupawat S."/>
        </authorList>
    </citation>
    <scope>NUCLEOTIDE SEQUENCE [LARGE SCALE GENOMIC DNA]</scope>
    <source>
        <strain evidence="5 6">JCM 14158</strain>
    </source>
</reference>
<dbReference type="Gene3D" id="3.90.220.20">
    <property type="entry name" value="DNA methylase specificity domains"/>
    <property type="match status" value="2"/>
</dbReference>
<comment type="similarity">
    <text evidence="1">Belongs to the type-I restriction system S methylase family.</text>
</comment>
<gene>
    <name evidence="5" type="ORF">FXF69_19620</name>
</gene>
<feature type="domain" description="Type I restriction modification DNA specificity" evidence="4">
    <location>
        <begin position="5"/>
        <end position="146"/>
    </location>
</feature>
<dbReference type="STRING" id="1220554.GCA_001552135_05663"/>
<dbReference type="CDD" id="cd17266">
    <property type="entry name" value="RMtype1_S_Sau1132ORF3780P-TRD2-CR2_like"/>
    <property type="match status" value="1"/>
</dbReference>
<dbReference type="Proteomes" id="UP000323380">
    <property type="component" value="Unassembled WGS sequence"/>
</dbReference>
<protein>
    <recommendedName>
        <fullName evidence="4">Type I restriction modification DNA specificity domain-containing protein</fullName>
    </recommendedName>
</protein>
<dbReference type="EMBL" id="VSFG01000003">
    <property type="protein sequence ID" value="TYB45633.1"/>
    <property type="molecule type" value="Genomic_DNA"/>
</dbReference>
<evidence type="ECO:0000313" key="5">
    <source>
        <dbReference type="EMBL" id="TYB45633.1"/>
    </source>
</evidence>
<keyword evidence="2" id="KW-0680">Restriction system</keyword>
<comment type="caution">
    <text evidence="5">The sequence shown here is derived from an EMBL/GenBank/DDBJ whole genome shotgun (WGS) entry which is preliminary data.</text>
</comment>
<dbReference type="PANTHER" id="PTHR30408">
    <property type="entry name" value="TYPE-1 RESTRICTION ENZYME ECOKI SPECIFICITY PROTEIN"/>
    <property type="match status" value="1"/>
</dbReference>
<evidence type="ECO:0000259" key="4">
    <source>
        <dbReference type="Pfam" id="PF01420"/>
    </source>
</evidence>
<sequence>MNSGTLGELVAFSTGKARPSEKGSGYSVYGANGVIGTSDRFNAGPDSTIVGRVGSYCGAVHYSREPCWVTDNALIATAKDGVHPRYVYYLLTRLGLNRYRIGSGQPLLTQGILKRLGVPRLTRAEQESAVSVLGALDDKIAANERIAALADGLVRARFEEASALAGGSVRIGELGSPVRSGVPAERIGHDENYIALEHMPRRRMWLSAWGTAAGVASGKRRFAAGDVLFGKLRPHFHKVGLAFVDGVASTDILVVRPESEERRGWLLAALSSDEVVAHASAVGDGTRMPRAKWSDLAGFEVPWPGDDRAREFDESVRPLARRVEAATSESATLAELRDTLLPALIP</sequence>
<dbReference type="SUPFAM" id="SSF116734">
    <property type="entry name" value="DNA methylase specificity domain"/>
    <property type="match status" value="2"/>
</dbReference>